<keyword evidence="8" id="KW-0915">Sodium</keyword>
<feature type="transmembrane region" description="Helical" evidence="12">
    <location>
        <begin position="365"/>
        <end position="386"/>
    </location>
</feature>
<dbReference type="GO" id="GO:0015385">
    <property type="term" value="F:sodium:proton antiporter activity"/>
    <property type="evidence" value="ECO:0007669"/>
    <property type="project" value="InterPro"/>
</dbReference>
<evidence type="ECO:0000256" key="11">
    <source>
        <dbReference type="ARBA" id="ARBA00023201"/>
    </source>
</evidence>
<feature type="transmembrane region" description="Helical" evidence="12">
    <location>
        <begin position="238"/>
        <end position="262"/>
    </location>
</feature>
<dbReference type="EMBL" id="AAWS01000072">
    <property type="protein sequence ID" value="EAY24357.1"/>
    <property type="molecule type" value="Genomic_DNA"/>
</dbReference>
<dbReference type="eggNOG" id="COG0025">
    <property type="taxonomic scope" value="Bacteria"/>
</dbReference>
<dbReference type="GO" id="GO:0015386">
    <property type="term" value="F:potassium:proton antiporter activity"/>
    <property type="evidence" value="ECO:0007669"/>
    <property type="project" value="TreeGrafter"/>
</dbReference>
<feature type="transmembrane region" description="Helical" evidence="12">
    <location>
        <begin position="71"/>
        <end position="87"/>
    </location>
</feature>
<evidence type="ECO:0000256" key="12">
    <source>
        <dbReference type="SAM" id="Phobius"/>
    </source>
</evidence>
<feature type="transmembrane region" description="Helical" evidence="12">
    <location>
        <begin position="208"/>
        <end position="226"/>
    </location>
</feature>
<dbReference type="Proteomes" id="UP000004095">
    <property type="component" value="Unassembled WGS sequence"/>
</dbReference>
<evidence type="ECO:0000259" key="13">
    <source>
        <dbReference type="Pfam" id="PF00999"/>
    </source>
</evidence>
<keyword evidence="11" id="KW-0739">Sodium transport</keyword>
<keyword evidence="9" id="KW-0406">Ion transport</keyword>
<evidence type="ECO:0000256" key="3">
    <source>
        <dbReference type="ARBA" id="ARBA00022448"/>
    </source>
</evidence>
<evidence type="ECO:0000256" key="10">
    <source>
        <dbReference type="ARBA" id="ARBA00023136"/>
    </source>
</evidence>
<name>A1ZZ35_MICM2</name>
<keyword evidence="15" id="KW-1185">Reference proteome</keyword>
<proteinExistence type="inferred from homology"/>
<feature type="transmembrane region" description="Helical" evidence="12">
    <location>
        <begin position="128"/>
        <end position="153"/>
    </location>
</feature>
<dbReference type="PANTHER" id="PTHR10110">
    <property type="entry name" value="SODIUM/HYDROGEN EXCHANGER"/>
    <property type="match status" value="1"/>
</dbReference>
<dbReference type="GO" id="GO:0098719">
    <property type="term" value="P:sodium ion import across plasma membrane"/>
    <property type="evidence" value="ECO:0007669"/>
    <property type="project" value="TreeGrafter"/>
</dbReference>
<feature type="transmembrane region" description="Helical" evidence="12">
    <location>
        <begin position="330"/>
        <end position="353"/>
    </location>
</feature>
<dbReference type="Pfam" id="PF00999">
    <property type="entry name" value="Na_H_Exchanger"/>
    <property type="match status" value="1"/>
</dbReference>
<sequence>MGLLHAISLLIVFTALFSFINYRYLKVASAVGVMLVSLLFSVGIVIVGQIAPQLLAKTTEMIVKIDIQESFLEIILSSLLFAGTIHIDTKALLKESQTVIVLAVLAVIIATLVTGSLLHFALGLVGVHLPYIHCLLFGALIAPTNTVIVTAIFKQVKISKQLETDIAGESLFNDSIAIIVFLGILEITKAGNQNLEVMYLLKIFGREALGGIAYGLLLGYVGFRLLKTVHANKVDFLITLAIVVGGYDLAKILTVSAPLAIVMSGLTISALREREIHILEVAHNKKKIDEEIEYRKHVDVFWELIDETLNAVLFIFIAFEILAIKLRLDYVWAGVTAIIVVLLARFISVAIVIPFTRIKTKRFRAIAIFTWGGIRGGISLALALSLTNQMSRDLIITLTYFVVVFSVLFQGLTIVSFVAKLQGNPKPKSNLPNIESDVNSKTLE</sequence>
<comment type="caution">
    <text evidence="14">The sequence shown here is derived from an EMBL/GenBank/DDBJ whole genome shotgun (WGS) entry which is preliminary data.</text>
</comment>
<evidence type="ECO:0000256" key="1">
    <source>
        <dbReference type="ARBA" id="ARBA00004651"/>
    </source>
</evidence>
<accession>A1ZZ35</accession>
<dbReference type="OrthoDB" id="9774146at2"/>
<organism evidence="14 15">
    <name type="scientific">Microscilla marina ATCC 23134</name>
    <dbReference type="NCBI Taxonomy" id="313606"/>
    <lineage>
        <taxon>Bacteria</taxon>
        <taxon>Pseudomonadati</taxon>
        <taxon>Bacteroidota</taxon>
        <taxon>Cytophagia</taxon>
        <taxon>Cytophagales</taxon>
        <taxon>Microscillaceae</taxon>
        <taxon>Microscilla</taxon>
    </lineage>
</organism>
<keyword evidence="4" id="KW-0050">Antiport</keyword>
<dbReference type="InterPro" id="IPR018422">
    <property type="entry name" value="Cation/H_exchanger_CPA1"/>
</dbReference>
<feature type="domain" description="Cation/H+ exchanger transmembrane" evidence="13">
    <location>
        <begin position="13"/>
        <end position="419"/>
    </location>
</feature>
<comment type="similarity">
    <text evidence="2">Belongs to the monovalent cation:proton antiporter 1 (CPA1) transporter (TC 2.A.36) family.</text>
</comment>
<keyword evidence="3" id="KW-0813">Transport</keyword>
<dbReference type="PANTHER" id="PTHR10110:SF195">
    <property type="entry name" value="NA(+)_H(+) ANTIPORTER NHAS2"/>
    <property type="match status" value="1"/>
</dbReference>
<dbReference type="Gene3D" id="6.10.140.1330">
    <property type="match status" value="1"/>
</dbReference>
<keyword evidence="10 12" id="KW-0472">Membrane</keyword>
<evidence type="ECO:0000256" key="5">
    <source>
        <dbReference type="ARBA" id="ARBA00022475"/>
    </source>
</evidence>
<feature type="transmembrane region" description="Helical" evidence="12">
    <location>
        <begin position="99"/>
        <end position="122"/>
    </location>
</feature>
<evidence type="ECO:0000256" key="9">
    <source>
        <dbReference type="ARBA" id="ARBA00023065"/>
    </source>
</evidence>
<evidence type="ECO:0000256" key="6">
    <source>
        <dbReference type="ARBA" id="ARBA00022692"/>
    </source>
</evidence>
<evidence type="ECO:0000313" key="14">
    <source>
        <dbReference type="EMBL" id="EAY24357.1"/>
    </source>
</evidence>
<reference evidence="14 15" key="1">
    <citation type="submission" date="2007-01" db="EMBL/GenBank/DDBJ databases">
        <authorList>
            <person name="Haygood M."/>
            <person name="Podell S."/>
            <person name="Anderson C."/>
            <person name="Hopkinson B."/>
            <person name="Roe K."/>
            <person name="Barbeau K."/>
            <person name="Gaasterland T."/>
            <person name="Ferriera S."/>
            <person name="Johnson J."/>
            <person name="Kravitz S."/>
            <person name="Beeson K."/>
            <person name="Sutton G."/>
            <person name="Rogers Y.-H."/>
            <person name="Friedman R."/>
            <person name="Frazier M."/>
            <person name="Venter J.C."/>
        </authorList>
    </citation>
    <scope>NUCLEOTIDE SEQUENCE [LARGE SCALE GENOMIC DNA]</scope>
    <source>
        <strain evidence="14 15">ATCC 23134</strain>
    </source>
</reference>
<keyword evidence="6 12" id="KW-0812">Transmembrane</keyword>
<evidence type="ECO:0000256" key="7">
    <source>
        <dbReference type="ARBA" id="ARBA00022989"/>
    </source>
</evidence>
<dbReference type="GO" id="GO:0005886">
    <property type="term" value="C:plasma membrane"/>
    <property type="evidence" value="ECO:0007669"/>
    <property type="project" value="UniProtKB-SubCell"/>
</dbReference>
<comment type="subcellular location">
    <subcellularLocation>
        <location evidence="1">Cell membrane</location>
        <topology evidence="1">Multi-pass membrane protein</topology>
    </subcellularLocation>
</comment>
<feature type="transmembrane region" description="Helical" evidence="12">
    <location>
        <begin position="31"/>
        <end position="51"/>
    </location>
</feature>
<keyword evidence="5" id="KW-1003">Cell membrane</keyword>
<keyword evidence="7 12" id="KW-1133">Transmembrane helix</keyword>
<dbReference type="InterPro" id="IPR006153">
    <property type="entry name" value="Cation/H_exchanger_TM"/>
</dbReference>
<evidence type="ECO:0000313" key="15">
    <source>
        <dbReference type="Proteomes" id="UP000004095"/>
    </source>
</evidence>
<feature type="transmembrane region" description="Helical" evidence="12">
    <location>
        <begin position="6"/>
        <end position="24"/>
    </location>
</feature>
<feature type="transmembrane region" description="Helical" evidence="12">
    <location>
        <begin position="398"/>
        <end position="419"/>
    </location>
</feature>
<gene>
    <name evidence="14" type="ORF">M23134_02723</name>
</gene>
<dbReference type="AlphaFoldDB" id="A1ZZ35"/>
<protein>
    <submittedName>
        <fullName evidence="14">Sodium/hydrogen exchanger</fullName>
    </submittedName>
</protein>
<evidence type="ECO:0000256" key="4">
    <source>
        <dbReference type="ARBA" id="ARBA00022449"/>
    </source>
</evidence>
<dbReference type="GO" id="GO:0051453">
    <property type="term" value="P:regulation of intracellular pH"/>
    <property type="evidence" value="ECO:0007669"/>
    <property type="project" value="TreeGrafter"/>
</dbReference>
<evidence type="ECO:0000256" key="2">
    <source>
        <dbReference type="ARBA" id="ARBA00007367"/>
    </source>
</evidence>
<evidence type="ECO:0000256" key="8">
    <source>
        <dbReference type="ARBA" id="ARBA00023053"/>
    </source>
</evidence>
<dbReference type="RefSeq" id="WP_002704977.1">
    <property type="nucleotide sequence ID" value="NZ_AAWS01000072.1"/>
</dbReference>